<dbReference type="PANTHER" id="PTHR46913:SF1">
    <property type="entry name" value="RING-H2 FINGER PROTEIN ATL16"/>
    <property type="match status" value="1"/>
</dbReference>
<organism evidence="18 19">
    <name type="scientific">Musa acuminata subsp. malaccensis</name>
    <name type="common">Wild banana</name>
    <name type="synonym">Musa malaccensis</name>
    <dbReference type="NCBI Taxonomy" id="214687"/>
    <lineage>
        <taxon>Eukaryota</taxon>
        <taxon>Viridiplantae</taxon>
        <taxon>Streptophyta</taxon>
        <taxon>Embryophyta</taxon>
        <taxon>Tracheophyta</taxon>
        <taxon>Spermatophyta</taxon>
        <taxon>Magnoliopsida</taxon>
        <taxon>Liliopsida</taxon>
        <taxon>Zingiberales</taxon>
        <taxon>Musaceae</taxon>
        <taxon>Musa</taxon>
    </lineage>
</organism>
<protein>
    <recommendedName>
        <fullName evidence="4">RING-type E3 ubiquitin transferase</fullName>
        <ecNumber evidence="4">2.3.2.27</ecNumber>
    </recommendedName>
</protein>
<dbReference type="InterPro" id="IPR001841">
    <property type="entry name" value="Znf_RING"/>
</dbReference>
<dbReference type="AlphaFoldDB" id="A0A804L4E9"/>
<keyword evidence="6" id="KW-0812">Transmembrane</keyword>
<feature type="region of interest" description="Disordered" evidence="14">
    <location>
        <begin position="40"/>
        <end position="67"/>
    </location>
</feature>
<evidence type="ECO:0000256" key="12">
    <source>
        <dbReference type="ARBA" id="ARBA00023136"/>
    </source>
</evidence>
<dbReference type="GO" id="GO:0061630">
    <property type="term" value="F:ubiquitin protein ligase activity"/>
    <property type="evidence" value="ECO:0007669"/>
    <property type="project" value="UniProtKB-EC"/>
</dbReference>
<evidence type="ECO:0000313" key="18">
    <source>
        <dbReference type="EnsemblPlants" id="Ma11_p05170.1"/>
    </source>
</evidence>
<feature type="chain" id="PRO_5033612423" description="RING-type E3 ubiquitin transferase" evidence="15">
    <location>
        <begin position="22"/>
        <end position="144"/>
    </location>
</feature>
<dbReference type="InterPro" id="IPR044600">
    <property type="entry name" value="ATL1/ATL16-like"/>
</dbReference>
<dbReference type="Proteomes" id="UP000012960">
    <property type="component" value="Unplaced"/>
</dbReference>
<dbReference type="PROSITE" id="PS50089">
    <property type="entry name" value="ZF_RING_2"/>
    <property type="match status" value="1"/>
</dbReference>
<accession>A0A804L4E9</accession>
<evidence type="ECO:0000313" key="19">
    <source>
        <dbReference type="Proteomes" id="UP000012960"/>
    </source>
</evidence>
<evidence type="ECO:0000256" key="2">
    <source>
        <dbReference type="ARBA" id="ARBA00004167"/>
    </source>
</evidence>
<evidence type="ECO:0000256" key="5">
    <source>
        <dbReference type="ARBA" id="ARBA00022679"/>
    </source>
</evidence>
<reference evidence="18" key="2">
    <citation type="submission" date="2021-05" db="UniProtKB">
        <authorList>
            <consortium name="EnsemblPlants"/>
        </authorList>
    </citation>
    <scope>IDENTIFICATION</scope>
    <source>
        <strain evidence="18">subsp. malaccensis</strain>
    </source>
</reference>
<dbReference type="EMBL" id="HG996475">
    <property type="protein sequence ID" value="CAG1863606.1"/>
    <property type="molecule type" value="Genomic_DNA"/>
</dbReference>
<keyword evidence="19" id="KW-1185">Reference proteome</keyword>
<evidence type="ECO:0000256" key="10">
    <source>
        <dbReference type="ARBA" id="ARBA00022833"/>
    </source>
</evidence>
<comment type="subcellular location">
    <subcellularLocation>
        <location evidence="2">Membrane</location>
        <topology evidence="2">Single-pass membrane protein</topology>
    </subcellularLocation>
</comment>
<evidence type="ECO:0000256" key="3">
    <source>
        <dbReference type="ARBA" id="ARBA00004906"/>
    </source>
</evidence>
<evidence type="ECO:0000256" key="14">
    <source>
        <dbReference type="SAM" id="MobiDB-lite"/>
    </source>
</evidence>
<dbReference type="SMART" id="SM00184">
    <property type="entry name" value="RING"/>
    <property type="match status" value="1"/>
</dbReference>
<keyword evidence="9" id="KW-0833">Ubl conjugation pathway</keyword>
<keyword evidence="11" id="KW-1133">Transmembrane helix</keyword>
<evidence type="ECO:0000313" key="17">
    <source>
        <dbReference type="EMBL" id="CAG1863606.1"/>
    </source>
</evidence>
<feature type="compositionally biased region" description="Low complexity" evidence="14">
    <location>
        <begin position="40"/>
        <end position="63"/>
    </location>
</feature>
<reference evidence="17" key="1">
    <citation type="submission" date="2021-03" db="EMBL/GenBank/DDBJ databases">
        <authorList>
            <consortium name="Genoscope - CEA"/>
            <person name="William W."/>
        </authorList>
    </citation>
    <scope>NUCLEOTIDE SEQUENCE</scope>
    <source>
        <strain evidence="17">Doubled-haploid Pahang</strain>
    </source>
</reference>
<evidence type="ECO:0000259" key="16">
    <source>
        <dbReference type="PROSITE" id="PS50089"/>
    </source>
</evidence>
<evidence type="ECO:0000256" key="8">
    <source>
        <dbReference type="ARBA" id="ARBA00022771"/>
    </source>
</evidence>
<name>A0A804L4E9_MUSAM</name>
<comment type="pathway">
    <text evidence="3">Protein modification; protein ubiquitination.</text>
</comment>
<keyword evidence="15" id="KW-0732">Signal</keyword>
<keyword evidence="12" id="KW-0472">Membrane</keyword>
<dbReference type="UniPathway" id="UPA00143"/>
<evidence type="ECO:0000256" key="11">
    <source>
        <dbReference type="ARBA" id="ARBA00022989"/>
    </source>
</evidence>
<dbReference type="InParanoid" id="A0A804L4E9"/>
<dbReference type="Gene3D" id="3.30.40.10">
    <property type="entry name" value="Zinc/RING finger domain, C3HC4 (zinc finger)"/>
    <property type="match status" value="1"/>
</dbReference>
<dbReference type="GO" id="GO:0016567">
    <property type="term" value="P:protein ubiquitination"/>
    <property type="evidence" value="ECO:0007669"/>
    <property type="project" value="UniProtKB-UniPathway"/>
</dbReference>
<dbReference type="GO" id="GO:0008270">
    <property type="term" value="F:zinc ion binding"/>
    <property type="evidence" value="ECO:0007669"/>
    <property type="project" value="UniProtKB-KW"/>
</dbReference>
<keyword evidence="7" id="KW-0479">Metal-binding</keyword>
<keyword evidence="5" id="KW-0808">Transferase</keyword>
<keyword evidence="10" id="KW-0862">Zinc</keyword>
<dbReference type="Pfam" id="PF13639">
    <property type="entry name" value="zf-RING_2"/>
    <property type="match status" value="1"/>
</dbReference>
<keyword evidence="8 13" id="KW-0863">Zinc-finger</keyword>
<dbReference type="EnsemblPlants" id="Ma11_t05170.1">
    <property type="protein sequence ID" value="Ma11_p05170.1"/>
    <property type="gene ID" value="Ma11_g05170"/>
</dbReference>
<feature type="signal peptide" evidence="15">
    <location>
        <begin position="1"/>
        <end position="21"/>
    </location>
</feature>
<evidence type="ECO:0000256" key="13">
    <source>
        <dbReference type="PROSITE-ProRule" id="PRU00175"/>
    </source>
</evidence>
<evidence type="ECO:0000256" key="1">
    <source>
        <dbReference type="ARBA" id="ARBA00000900"/>
    </source>
</evidence>
<dbReference type="PANTHER" id="PTHR46913">
    <property type="entry name" value="RING-H2 FINGER PROTEIN ATL16"/>
    <property type="match status" value="1"/>
</dbReference>
<evidence type="ECO:0000256" key="6">
    <source>
        <dbReference type="ARBA" id="ARBA00022692"/>
    </source>
</evidence>
<proteinExistence type="predicted"/>
<dbReference type="InterPro" id="IPR013083">
    <property type="entry name" value="Znf_RING/FYVE/PHD"/>
</dbReference>
<dbReference type="EC" id="2.3.2.27" evidence="4"/>
<evidence type="ECO:0000256" key="9">
    <source>
        <dbReference type="ARBA" id="ARBA00022786"/>
    </source>
</evidence>
<dbReference type="GO" id="GO:0016020">
    <property type="term" value="C:membrane"/>
    <property type="evidence" value="ECO:0007669"/>
    <property type="project" value="UniProtKB-SubCell"/>
</dbReference>
<comment type="catalytic activity">
    <reaction evidence="1">
        <text>S-ubiquitinyl-[E2 ubiquitin-conjugating enzyme]-L-cysteine + [acceptor protein]-L-lysine = [E2 ubiquitin-conjugating enzyme]-L-cysteine + N(6)-ubiquitinyl-[acceptor protein]-L-lysine.</text>
        <dbReference type="EC" id="2.3.2.27"/>
    </reaction>
</comment>
<evidence type="ECO:0000256" key="4">
    <source>
        <dbReference type="ARBA" id="ARBA00012483"/>
    </source>
</evidence>
<gene>
    <name evidence="17" type="ORF">GSMUA_20220.1</name>
</gene>
<sequence>MPALFLIILWIFCTVILLAISYSCLRSTCDPPPGDRTAAAATSTTAATSRMRSSSTAANTSRTAGGGAGRDVLSALPVFAYSTAQKKLNCSVCLMDLKEGEKGRFLPRCLHVFHVDCIDMWLATHLDCPVCRASVDPEAPELAV</sequence>
<dbReference type="SUPFAM" id="SSF57850">
    <property type="entry name" value="RING/U-box"/>
    <property type="match status" value="1"/>
</dbReference>
<feature type="domain" description="RING-type" evidence="16">
    <location>
        <begin position="90"/>
        <end position="132"/>
    </location>
</feature>
<evidence type="ECO:0000256" key="15">
    <source>
        <dbReference type="SAM" id="SignalP"/>
    </source>
</evidence>
<dbReference type="OrthoDB" id="651315at2759"/>
<evidence type="ECO:0000256" key="7">
    <source>
        <dbReference type="ARBA" id="ARBA00022723"/>
    </source>
</evidence>
<dbReference type="Gramene" id="Ma11_t05170.1">
    <property type="protein sequence ID" value="Ma11_p05170.1"/>
    <property type="gene ID" value="Ma11_g05170"/>
</dbReference>